<keyword evidence="4 5" id="KW-0012">Acyltransferase</keyword>
<dbReference type="PRINTS" id="PR01543">
    <property type="entry name" value="ANATRNSFRASE"/>
</dbReference>
<evidence type="ECO:0000256" key="1">
    <source>
        <dbReference type="ARBA" id="ARBA00006547"/>
    </source>
</evidence>
<reference evidence="6" key="2">
    <citation type="submission" date="2016-06" db="EMBL/GenBank/DDBJ databases">
        <title>The genome of a short-lived fish provides insights into sex chromosome evolution and the genetic control of aging.</title>
        <authorList>
            <person name="Reichwald K."/>
            <person name="Felder M."/>
            <person name="Petzold A."/>
            <person name="Koch P."/>
            <person name="Groth M."/>
            <person name="Platzer M."/>
        </authorList>
    </citation>
    <scope>NUCLEOTIDE SEQUENCE</scope>
    <source>
        <tissue evidence="6">Brain</tissue>
    </source>
</reference>
<dbReference type="PANTHER" id="PTHR11786">
    <property type="entry name" value="N-HYDROXYARYLAMINE O-ACETYLTRANSFERASE"/>
    <property type="match status" value="1"/>
</dbReference>
<proteinExistence type="inferred from homology"/>
<organism evidence="6">
    <name type="scientific">Iconisemion striatum</name>
    <dbReference type="NCBI Taxonomy" id="60296"/>
    <lineage>
        <taxon>Eukaryota</taxon>
        <taxon>Metazoa</taxon>
        <taxon>Chordata</taxon>
        <taxon>Craniata</taxon>
        <taxon>Vertebrata</taxon>
        <taxon>Euteleostomi</taxon>
        <taxon>Actinopterygii</taxon>
        <taxon>Neopterygii</taxon>
        <taxon>Teleostei</taxon>
        <taxon>Neoteleostei</taxon>
        <taxon>Acanthomorphata</taxon>
        <taxon>Ovalentaria</taxon>
        <taxon>Atherinomorphae</taxon>
        <taxon>Cyprinodontiformes</taxon>
        <taxon>Nothobranchiidae</taxon>
        <taxon>Iconisemion</taxon>
    </lineage>
</organism>
<dbReference type="EMBL" id="HADW01009495">
    <property type="protein sequence ID" value="SBP10895.1"/>
    <property type="molecule type" value="Transcribed_RNA"/>
</dbReference>
<reference evidence="6" key="1">
    <citation type="submission" date="2016-05" db="EMBL/GenBank/DDBJ databases">
        <authorList>
            <person name="Lavstsen T."/>
            <person name="Jespersen J.S."/>
        </authorList>
    </citation>
    <scope>NUCLEOTIDE SEQUENCE</scope>
    <source>
        <tissue evidence="6">Brain</tissue>
    </source>
</reference>
<evidence type="ECO:0000313" key="6">
    <source>
        <dbReference type="EMBL" id="SBP37159.1"/>
    </source>
</evidence>
<evidence type="ECO:0000256" key="5">
    <source>
        <dbReference type="RuleBase" id="RU003452"/>
    </source>
</evidence>
<dbReference type="EMBL" id="HADX01014927">
    <property type="protein sequence ID" value="SBP37159.1"/>
    <property type="molecule type" value="Transcribed_RNA"/>
</dbReference>
<gene>
    <name evidence="6" type="primary">NAT2</name>
</gene>
<sequence>MFQTKGVMNLEEYFQRIGFHGPYDKVDLSTLKLIHKLHVMSIPFENLSIHCGERITMDLEVIFNKIVRSCRGGWCLENNFLFGWVLREMGFSATTLSSRVFLSSLGDIGSFDSHLIHKVIIDEKAYIADVSFGVSSQIWEPLELISGKDQLQEAGVFRLMDKGDVWVLEKTGRKQNVLNAEFATSSLVNRKETKQIYCFTLEPREPKHFIDENNRLQTDPASLFTNKSICSLQTPSGFRALIGWIYSEVTFKPHEGVDVLDMRNITDDEMEKVLKEQFGIKLQNKLKPVSNKTFYTL</sequence>
<protein>
    <recommendedName>
        <fullName evidence="2">arylamine N-acetyltransferase</fullName>
        <ecNumber evidence="2">2.3.1.5</ecNumber>
    </recommendedName>
</protein>
<comment type="similarity">
    <text evidence="1 5">Belongs to the arylamine N-acetyltransferase family.</text>
</comment>
<keyword evidence="3 5" id="KW-0808">Transferase</keyword>
<dbReference type="InterPro" id="IPR053710">
    <property type="entry name" value="Arylamine_NAT_domain_sf"/>
</dbReference>
<dbReference type="SUPFAM" id="SSF54001">
    <property type="entry name" value="Cysteine proteinases"/>
    <property type="match status" value="1"/>
</dbReference>
<accession>A0A1A7Z3S6</accession>
<dbReference type="EC" id="2.3.1.5" evidence="2"/>
<evidence type="ECO:0000256" key="4">
    <source>
        <dbReference type="ARBA" id="ARBA00023315"/>
    </source>
</evidence>
<name>A0A1A7Z3S6_9TELE</name>
<dbReference type="AlphaFoldDB" id="A0A1A7Z3S6"/>
<evidence type="ECO:0000256" key="3">
    <source>
        <dbReference type="ARBA" id="ARBA00022679"/>
    </source>
</evidence>
<dbReference type="InterPro" id="IPR038765">
    <property type="entry name" value="Papain-like_cys_pep_sf"/>
</dbReference>
<dbReference type="GO" id="GO:0004060">
    <property type="term" value="F:arylamine N-acetyltransferase activity"/>
    <property type="evidence" value="ECO:0007669"/>
    <property type="project" value="UniProtKB-EC"/>
</dbReference>
<evidence type="ECO:0000256" key="2">
    <source>
        <dbReference type="ARBA" id="ARBA00012701"/>
    </source>
</evidence>
<dbReference type="Gene3D" id="3.30.2140.20">
    <property type="match status" value="1"/>
</dbReference>
<dbReference type="PANTHER" id="PTHR11786:SF8">
    <property type="entry name" value="ARYLAMINE N-ACETYLTRANSFERASE 1"/>
    <property type="match status" value="1"/>
</dbReference>
<dbReference type="FunFam" id="3.30.2140.20:FF:000001">
    <property type="entry name" value="Arylamine N-acetyltransferase 1"/>
    <property type="match status" value="1"/>
</dbReference>
<dbReference type="InterPro" id="IPR001447">
    <property type="entry name" value="Arylamine_N-AcTrfase"/>
</dbReference>
<dbReference type="Pfam" id="PF00797">
    <property type="entry name" value="Acetyltransf_2"/>
    <property type="match status" value="1"/>
</dbReference>